<proteinExistence type="predicted"/>
<keyword evidence="1" id="KW-1133">Transmembrane helix</keyword>
<dbReference type="Proteomes" id="UP000501346">
    <property type="component" value="Chromosome SeIV-SeII"/>
</dbReference>
<dbReference type="Pfam" id="PF12351">
    <property type="entry name" value="Fig1"/>
    <property type="match status" value="1"/>
</dbReference>
<accession>A0A6C1E5K8</accession>
<keyword evidence="1" id="KW-0472">Membrane</keyword>
<keyword evidence="1" id="KW-0812">Transmembrane</keyword>
<evidence type="ECO:0000256" key="1">
    <source>
        <dbReference type="SAM" id="Phobius"/>
    </source>
</evidence>
<evidence type="ECO:0000313" key="2">
    <source>
        <dbReference type="EMBL" id="QID84220.1"/>
    </source>
</evidence>
<dbReference type="PANTHER" id="PTHR28092">
    <property type="entry name" value="FACTOR-INDUCED GENE 1 PROTEIN"/>
    <property type="match status" value="1"/>
</dbReference>
<dbReference type="InterPro" id="IPR016509">
    <property type="entry name" value="Fig1"/>
</dbReference>
<reference evidence="2 3" key="1">
    <citation type="journal article" date="2019" name="BMC Genomics">
        <title>Chromosome level assembly and comparative genome analysis confirm lager-brewing yeasts originated from a single hybridization.</title>
        <authorList>
            <person name="Salazar A.N."/>
            <person name="Gorter de Vries A.R."/>
            <person name="van den Broek M."/>
            <person name="Brouwers N."/>
            <person name="de la Torre Cortes P."/>
            <person name="Kuijpers N.G.A."/>
            <person name="Daran J.G."/>
            <person name="Abeel T."/>
        </authorList>
    </citation>
    <scope>NUCLEOTIDE SEQUENCE [LARGE SCALE GENOMIC DNA]</scope>
    <source>
        <strain evidence="2 3">CBS 1483</strain>
    </source>
</reference>
<gene>
    <name evidence="2" type="primary">FIG1_2</name>
    <name evidence="2" type="ORF">GRS66_006715</name>
</gene>
<protein>
    <submittedName>
        <fullName evidence="2">Mating protein</fullName>
    </submittedName>
</protein>
<name>A0A6C1E5K8_SACPS</name>
<dbReference type="InterPro" id="IPR033481">
    <property type="entry name" value="Dni1/Fig1"/>
</dbReference>
<keyword evidence="3" id="KW-1185">Reference proteome</keyword>
<feature type="transmembrane region" description="Helical" evidence="1">
    <location>
        <begin position="244"/>
        <end position="264"/>
    </location>
</feature>
<feature type="transmembrane region" description="Helical" evidence="1">
    <location>
        <begin position="162"/>
        <end position="183"/>
    </location>
</feature>
<dbReference type="GO" id="GO:0000747">
    <property type="term" value="P:conjugation with cellular fusion"/>
    <property type="evidence" value="ECO:0007669"/>
    <property type="project" value="TreeGrafter"/>
</dbReference>
<feature type="transmembrane region" description="Helical" evidence="1">
    <location>
        <begin position="195"/>
        <end position="216"/>
    </location>
</feature>
<dbReference type="AlphaFoldDB" id="A0A6C1E5K8"/>
<dbReference type="PANTHER" id="PTHR28092:SF1">
    <property type="entry name" value="FACTOR-INDUCED GENE 1 PROTEIN"/>
    <property type="match status" value="1"/>
</dbReference>
<feature type="transmembrane region" description="Helical" evidence="1">
    <location>
        <begin position="17"/>
        <end position="36"/>
    </location>
</feature>
<evidence type="ECO:0000313" key="3">
    <source>
        <dbReference type="Proteomes" id="UP000501346"/>
    </source>
</evidence>
<dbReference type="GO" id="GO:0016020">
    <property type="term" value="C:membrane"/>
    <property type="evidence" value="ECO:0007669"/>
    <property type="project" value="InterPro"/>
</dbReference>
<organism evidence="2 3">
    <name type="scientific">Saccharomyces pastorianus</name>
    <name type="common">Lager yeast</name>
    <name type="synonym">Saccharomyces cerevisiae x Saccharomyces eubayanus</name>
    <dbReference type="NCBI Taxonomy" id="27292"/>
    <lineage>
        <taxon>Eukaryota</taxon>
        <taxon>Fungi</taxon>
        <taxon>Dikarya</taxon>
        <taxon>Ascomycota</taxon>
        <taxon>Saccharomycotina</taxon>
        <taxon>Saccharomycetes</taxon>
        <taxon>Saccharomycetales</taxon>
        <taxon>Saccharomycetaceae</taxon>
        <taxon>Saccharomyces</taxon>
    </lineage>
</organism>
<dbReference type="PIRSF" id="PIRSF007138">
    <property type="entry name" value="FIG1"/>
    <property type="match status" value="1"/>
</dbReference>
<dbReference type="OrthoDB" id="4089394at2759"/>
<sequence>MVVISVIWFFTKRMPRIFALIFNIITIFLLIFLLIGCYNPTNVSTFLVKYTFDESSPFYSIIEKSYEKSNTTLGLENVIIRSGYMGVCIDKIPSQYSAYNNMTTSSNTICYPRKDLSSVPLYKDLEIQLSNIASSGSKSQSSVVLDILKLAQLTSVNVLHPYILMATIVLTILMFLFIVYVTVPKLPFKLCVNRFLLLLSPALVLTWGLGAMWTHVGINGSYRLVPSASMNIIDVKKGKKAATMAWFSFAFLLLDSTILWLIYLRDRKSLKEEIDNVPCAQNRYNNYTSSDSSTLHSKV</sequence>
<dbReference type="EMBL" id="CP049001">
    <property type="protein sequence ID" value="QID84220.1"/>
    <property type="molecule type" value="Genomic_DNA"/>
</dbReference>
<dbReference type="GO" id="GO:0043332">
    <property type="term" value="C:mating projection tip"/>
    <property type="evidence" value="ECO:0007669"/>
    <property type="project" value="TreeGrafter"/>
</dbReference>